<organism evidence="2 3">
    <name type="scientific">Chloebia gouldiae</name>
    <name type="common">Gouldian finch</name>
    <name type="synonym">Erythrura gouldiae</name>
    <dbReference type="NCBI Taxonomy" id="44316"/>
    <lineage>
        <taxon>Eukaryota</taxon>
        <taxon>Metazoa</taxon>
        <taxon>Chordata</taxon>
        <taxon>Craniata</taxon>
        <taxon>Vertebrata</taxon>
        <taxon>Euteleostomi</taxon>
        <taxon>Archelosauria</taxon>
        <taxon>Archosauria</taxon>
        <taxon>Dinosauria</taxon>
        <taxon>Saurischia</taxon>
        <taxon>Theropoda</taxon>
        <taxon>Coelurosauria</taxon>
        <taxon>Aves</taxon>
        <taxon>Neognathae</taxon>
        <taxon>Neoaves</taxon>
        <taxon>Telluraves</taxon>
        <taxon>Australaves</taxon>
        <taxon>Passeriformes</taxon>
        <taxon>Passeroidea</taxon>
        <taxon>Passeridae</taxon>
        <taxon>Chloebia</taxon>
    </lineage>
</organism>
<dbReference type="Proteomes" id="UP000276834">
    <property type="component" value="Unassembled WGS sequence"/>
</dbReference>
<gene>
    <name evidence="2" type="ORF">DV515_00020021</name>
</gene>
<dbReference type="EMBL" id="QUSF01017356">
    <property type="protein sequence ID" value="RLV61803.1"/>
    <property type="molecule type" value="Genomic_DNA"/>
</dbReference>
<dbReference type="AlphaFoldDB" id="A0A3L8Q3R6"/>
<comment type="caution">
    <text evidence="2">The sequence shown here is derived from an EMBL/GenBank/DDBJ whole genome shotgun (WGS) entry which is preliminary data.</text>
</comment>
<sequence>MPDFRRNCEQNCERCWGQSWDFGMDPDPGFPQELRAGSGSGLGSELGFWG</sequence>
<accession>A0A3L8Q3R6</accession>
<feature type="compositionally biased region" description="Gly residues" evidence="1">
    <location>
        <begin position="38"/>
        <end position="50"/>
    </location>
</feature>
<evidence type="ECO:0000256" key="1">
    <source>
        <dbReference type="SAM" id="MobiDB-lite"/>
    </source>
</evidence>
<name>A0A3L8Q3R6_CHLGU</name>
<feature type="region of interest" description="Disordered" evidence="1">
    <location>
        <begin position="26"/>
        <end position="50"/>
    </location>
</feature>
<evidence type="ECO:0000313" key="3">
    <source>
        <dbReference type="Proteomes" id="UP000276834"/>
    </source>
</evidence>
<protein>
    <submittedName>
        <fullName evidence="2">Uncharacterized protein</fullName>
    </submittedName>
</protein>
<keyword evidence="3" id="KW-1185">Reference proteome</keyword>
<reference evidence="2 3" key="1">
    <citation type="journal article" date="2018" name="Proc. R. Soc. B">
        <title>A non-coding region near Follistatin controls head colour polymorphism in the Gouldian finch.</title>
        <authorList>
            <person name="Toomey M.B."/>
            <person name="Marques C.I."/>
            <person name="Andrade P."/>
            <person name="Araujo P.M."/>
            <person name="Sabatino S."/>
            <person name="Gazda M.A."/>
            <person name="Afonso S."/>
            <person name="Lopes R.J."/>
            <person name="Corbo J.C."/>
            <person name="Carneiro M."/>
        </authorList>
    </citation>
    <scope>NUCLEOTIDE SEQUENCE [LARGE SCALE GENOMIC DNA]</scope>
    <source>
        <strain evidence="2">Red01</strain>
        <tissue evidence="2">Muscle</tissue>
    </source>
</reference>
<evidence type="ECO:0000313" key="2">
    <source>
        <dbReference type="EMBL" id="RLV61803.1"/>
    </source>
</evidence>
<proteinExistence type="predicted"/>